<keyword evidence="13" id="KW-1185">Reference proteome</keyword>
<dbReference type="AlphaFoldDB" id="A0A8J6B6Z0"/>
<dbReference type="CDD" id="cd04300">
    <property type="entry name" value="GT35_Glycogen_Phosphorylase"/>
    <property type="match status" value="1"/>
</dbReference>
<dbReference type="PANTHER" id="PTHR11468">
    <property type="entry name" value="GLYCOGEN PHOSPHORYLASE"/>
    <property type="match status" value="1"/>
</dbReference>
<dbReference type="FunFam" id="3.40.50.2000:FF:000003">
    <property type="entry name" value="Alpha-1,4 glucan phosphorylase"/>
    <property type="match status" value="1"/>
</dbReference>
<organism evidence="12 13">
    <name type="scientific">Carpediemonas membranifera</name>
    <dbReference type="NCBI Taxonomy" id="201153"/>
    <lineage>
        <taxon>Eukaryota</taxon>
        <taxon>Metamonada</taxon>
        <taxon>Carpediemonas-like organisms</taxon>
        <taxon>Carpediemonas</taxon>
    </lineage>
</organism>
<evidence type="ECO:0000256" key="4">
    <source>
        <dbReference type="ARBA" id="ARBA00022533"/>
    </source>
</evidence>
<dbReference type="PANTHER" id="PTHR11468:SF3">
    <property type="entry name" value="GLYCOGEN PHOSPHORYLASE, LIVER FORM"/>
    <property type="match status" value="1"/>
</dbReference>
<evidence type="ECO:0000256" key="6">
    <source>
        <dbReference type="ARBA" id="ARBA00022679"/>
    </source>
</evidence>
<dbReference type="SUPFAM" id="SSF53756">
    <property type="entry name" value="UDP-Glycosyltransferase/glycogen phosphorylase"/>
    <property type="match status" value="1"/>
</dbReference>
<evidence type="ECO:0000256" key="9">
    <source>
        <dbReference type="PIRSR" id="PIRSR000460-1"/>
    </source>
</evidence>
<proteinExistence type="inferred from homology"/>
<keyword evidence="8 10" id="KW-0119">Carbohydrate metabolism</keyword>
<dbReference type="NCBIfam" id="TIGR02093">
    <property type="entry name" value="P_ylase"/>
    <property type="match status" value="1"/>
</dbReference>
<accession>A0A8J6B6Z0</accession>
<dbReference type="OrthoDB" id="9215500at2759"/>
<evidence type="ECO:0000313" key="12">
    <source>
        <dbReference type="EMBL" id="KAG9391272.1"/>
    </source>
</evidence>
<keyword evidence="7 9" id="KW-0663">Pyridoxal phosphate</keyword>
<evidence type="ECO:0000256" key="7">
    <source>
        <dbReference type="ARBA" id="ARBA00022898"/>
    </source>
</evidence>
<evidence type="ECO:0000256" key="5">
    <source>
        <dbReference type="ARBA" id="ARBA00022676"/>
    </source>
</evidence>
<comment type="similarity">
    <text evidence="3 10">Belongs to the glycogen phosphorylase family.</text>
</comment>
<dbReference type="FunFam" id="3.40.50.2000:FF:000807">
    <property type="entry name" value="Alpha-glucan phosphorylase 2, cytosolic"/>
    <property type="match status" value="1"/>
</dbReference>
<dbReference type="PROSITE" id="PS00102">
    <property type="entry name" value="PHOSPHORYLASE"/>
    <property type="match status" value="1"/>
</dbReference>
<evidence type="ECO:0000256" key="2">
    <source>
        <dbReference type="ARBA" id="ARBA00001933"/>
    </source>
</evidence>
<evidence type="ECO:0000256" key="1">
    <source>
        <dbReference type="ARBA" id="ARBA00001275"/>
    </source>
</evidence>
<dbReference type="Proteomes" id="UP000717585">
    <property type="component" value="Unassembled WGS sequence"/>
</dbReference>
<keyword evidence="6 10" id="KW-0808">Transferase</keyword>
<name>A0A8J6B6Z0_9EUKA</name>
<gene>
    <name evidence="12" type="ORF">J8273_7546</name>
</gene>
<evidence type="ECO:0000256" key="3">
    <source>
        <dbReference type="ARBA" id="ARBA00006047"/>
    </source>
</evidence>
<feature type="modified residue" description="N6-(pyridoxal phosphate)lysine" evidence="9">
    <location>
        <position position="844"/>
    </location>
</feature>
<dbReference type="GO" id="GO:0030170">
    <property type="term" value="F:pyridoxal phosphate binding"/>
    <property type="evidence" value="ECO:0007669"/>
    <property type="project" value="InterPro"/>
</dbReference>
<dbReference type="InterPro" id="IPR035090">
    <property type="entry name" value="Pyridoxal_P_attach_site"/>
</dbReference>
<dbReference type="GO" id="GO:0005980">
    <property type="term" value="P:glycogen catabolic process"/>
    <property type="evidence" value="ECO:0007669"/>
    <property type="project" value="TreeGrafter"/>
</dbReference>
<evidence type="ECO:0000256" key="11">
    <source>
        <dbReference type="SAM" id="MobiDB-lite"/>
    </source>
</evidence>
<feature type="region of interest" description="Disordered" evidence="11">
    <location>
        <begin position="1"/>
        <end position="40"/>
    </location>
</feature>
<comment type="cofactor">
    <cofactor evidence="2 10">
        <name>pyridoxal 5'-phosphate</name>
        <dbReference type="ChEBI" id="CHEBI:597326"/>
    </cofactor>
</comment>
<comment type="function">
    <text evidence="10">Allosteric enzyme that catalyzes the rate-limiting step in glycogen catabolism, the phosphorolytic cleavage of glycogen to produce glucose-1-phosphate, and plays a central role in maintaining cellular and organismal glucose homeostasis.</text>
</comment>
<comment type="caution">
    <text evidence="12">The sequence shown here is derived from an EMBL/GenBank/DDBJ whole genome shotgun (WGS) entry which is preliminary data.</text>
</comment>
<dbReference type="GO" id="GO:0008184">
    <property type="term" value="F:glycogen phosphorylase activity"/>
    <property type="evidence" value="ECO:0007669"/>
    <property type="project" value="InterPro"/>
</dbReference>
<dbReference type="GO" id="GO:0005737">
    <property type="term" value="C:cytoplasm"/>
    <property type="evidence" value="ECO:0007669"/>
    <property type="project" value="TreeGrafter"/>
</dbReference>
<comment type="catalytic activity">
    <reaction evidence="1 10">
        <text>[(1-&gt;4)-alpha-D-glucosyl](n) + phosphate = [(1-&gt;4)-alpha-D-glucosyl](n-1) + alpha-D-glucose 1-phosphate</text>
        <dbReference type="Rhea" id="RHEA:41732"/>
        <dbReference type="Rhea" id="RHEA-COMP:9584"/>
        <dbReference type="Rhea" id="RHEA-COMP:9586"/>
        <dbReference type="ChEBI" id="CHEBI:15444"/>
        <dbReference type="ChEBI" id="CHEBI:43474"/>
        <dbReference type="ChEBI" id="CHEBI:58601"/>
        <dbReference type="EC" id="2.4.1.1"/>
    </reaction>
</comment>
<dbReference type="InterPro" id="IPR011833">
    <property type="entry name" value="Glycg_phsphrylas"/>
</dbReference>
<dbReference type="Pfam" id="PF00343">
    <property type="entry name" value="Phosphorylase"/>
    <property type="match status" value="1"/>
</dbReference>
<keyword evidence="4" id="KW-0021">Allosteric enzyme</keyword>
<protein>
    <recommendedName>
        <fullName evidence="10">Alpha-1,4 glucan phosphorylase</fullName>
        <ecNumber evidence="10">2.4.1.1</ecNumber>
    </recommendedName>
</protein>
<reference evidence="12" key="1">
    <citation type="submission" date="2021-05" db="EMBL/GenBank/DDBJ databases">
        <title>A free-living protist that lacks canonical eukaryotic 1 DNA replication and segregation systems.</title>
        <authorList>
            <person name="Salas-Leiva D.E."/>
            <person name="Tromer E.C."/>
            <person name="Curtis B.A."/>
            <person name="Jerlstrom-Hultqvist J."/>
            <person name="Kolisko M."/>
            <person name="Yi Z."/>
            <person name="Salas-Leiva J.S."/>
            <person name="Gallot-Lavallee L."/>
            <person name="Kops G.J.P.L."/>
            <person name="Archibald J.M."/>
            <person name="Simpson A.G.B."/>
            <person name="Roger A.J."/>
        </authorList>
    </citation>
    <scope>NUCLEOTIDE SEQUENCE</scope>
    <source>
        <strain evidence="12">BICM</strain>
    </source>
</reference>
<dbReference type="InterPro" id="IPR000811">
    <property type="entry name" value="Glyco_trans_35"/>
</dbReference>
<dbReference type="EMBL" id="JAHDYR010000062">
    <property type="protein sequence ID" value="KAG9391272.1"/>
    <property type="molecule type" value="Genomic_DNA"/>
</dbReference>
<feature type="compositionally biased region" description="Low complexity" evidence="11">
    <location>
        <begin position="81"/>
        <end position="91"/>
    </location>
</feature>
<evidence type="ECO:0000256" key="10">
    <source>
        <dbReference type="RuleBase" id="RU000587"/>
    </source>
</evidence>
<dbReference type="EC" id="2.4.1.1" evidence="10"/>
<evidence type="ECO:0000256" key="8">
    <source>
        <dbReference type="ARBA" id="ARBA00023277"/>
    </source>
</evidence>
<sequence length="1012" mass="114319">MAETEEREATSAVQSPVPKEQRDLPPSDDGAGIEGMPAESSMYEAEKDFLSEIYGREQSEPGDLGPYRLLEQLSQYHQRASPALSSAALSPQSMSPTPRMERRHSLDPKSAAELGSGPRSAKFRILPMHALHSFLEAASSTPTSRVRDLYANTMEEYRIRTELAKDLGVEPQHAMDALWATQQTYTARNQGAVRQQIIHHLEHTVACSRFDMTPKNTMTAAALSLRDRLIEYLNDSNVYFTAMSAKRAYYMSIEFLIGRSFSNAVNNMRLESEFRGVLAELGTRMEEIVQLEHDAGLGNGGLGRLAACYLDSMATLNYPVWGYGIRYKYGMFRQEIINKRQREFPDFWLAEGTPWEIERNDVLYAVGFYGVVERTDTGGVDKYKWHAAQTVCAKAYDTPVPGYDTTTCLNLRLWSSQPSEEFDLVSFNKGDYASAIASRQEAEAITSVLYPDDSTHAGLELRLKQQYFFSSASLQDILARFVQEGHAFDDLPDFVAIQLNDTHPTISVVELIRLLVDVHGMPFEAALSISRRVFFFTNHTVLPEALERWPVSLMAALLPRHMQLIYDINWEFLESIRADHDEDFLRAVSIIGEHPEKHVRMANLAIVMSGAVNGVAELHTSILKSRTFKQFHELYPEKFCNKTNGITSRRWLKVANPQLSALITKKLGTDAWVKDLSVLRQLEEFADERGFQQEWMAVKRLNKDRLAAHIQRLTGIEVCPQALFDVHVKRIHEYKRQLLNILSVIYRYIILKRMSPEQRENVVPRCTIFGGKSAAAYARAKLIINLINVVASVVNEDKETRCWLTVVFLPDYNVSLAEIIIPATDMSQHISTTGTEASGTSNMKFVLNSALILGTLDGATIEINEESDGHGVITFGISTEAEVEEIRAGYAQGEQEENCVELDSVLAEIADGLFRDEGQFQPIVDELSGRNDYYLIYRDFEDYLRGQQRVDSLYRDQVKWASEAIRLTASVAKFSSDRAATEYADMWGISAFPLPTSLCEEENRLVMDMDPE</sequence>
<dbReference type="PIRSF" id="PIRSF000460">
    <property type="entry name" value="Pprylas_GlgP"/>
    <property type="match status" value="1"/>
</dbReference>
<dbReference type="Gene3D" id="3.40.50.2000">
    <property type="entry name" value="Glycogen Phosphorylase B"/>
    <property type="match status" value="2"/>
</dbReference>
<feature type="region of interest" description="Disordered" evidence="11">
    <location>
        <begin position="81"/>
        <end position="117"/>
    </location>
</feature>
<keyword evidence="5 10" id="KW-0328">Glycosyltransferase</keyword>
<evidence type="ECO:0000313" key="13">
    <source>
        <dbReference type="Proteomes" id="UP000717585"/>
    </source>
</evidence>